<keyword evidence="3" id="KW-1185">Reference proteome</keyword>
<sequence length="416" mass="45399">MGGTVVVSQLGARMHYAVPRILAAQGRLAHFYTDICATDSWPRVINSVPRSMLLPSLKRLIGRVPKGVAPDLTSTFPAFGVISAIRRLRVTNVVEQTRHAVWAGTHFSQLVASSGFHGAAGLYAFSGDALEQMQAAKAEGMWTAVEQMIAPREVVEELVQQEQRSFPDWAGKYEVNRYAQTFAAREKAEWALADIIICPSEFVRSNVVASGGPSERCVVVPYGIDAEFEDRKTLRTDGPLRVLTVGEVGLRKGSPYVAEAARLVGPSAQFRMAGPTILSADIRHKLAAVVELRGIIPRSEMIKEYQWADVFLLPSICEGSATAIYEALAAGLPVICTENAGSVVRDGIEGFIVPIRDSEAIADALLRLAKNPALRARMSSQAQERASEFTVERYGHRLMDALAPRLQKQFAAEQQP</sequence>
<dbReference type="AlphaFoldDB" id="A0A2S9JFN7"/>
<dbReference type="OrthoDB" id="9781738at2"/>
<reference evidence="2 3" key="1">
    <citation type="submission" date="2018-02" db="EMBL/GenBank/DDBJ databases">
        <title>The draft genome of Phyllobacterium myrsinacearum DSM5892.</title>
        <authorList>
            <person name="Li L."/>
            <person name="Liu L."/>
            <person name="Zhang X."/>
            <person name="Wang T."/>
        </authorList>
    </citation>
    <scope>NUCLEOTIDE SEQUENCE [LARGE SCALE GENOMIC DNA]</scope>
    <source>
        <strain evidence="2 3">DSM 5892</strain>
    </source>
</reference>
<protein>
    <submittedName>
        <fullName evidence="2">Glycoside hydrolase</fullName>
    </submittedName>
</protein>
<dbReference type="PANTHER" id="PTHR12526">
    <property type="entry name" value="GLYCOSYLTRANSFERASE"/>
    <property type="match status" value="1"/>
</dbReference>
<dbReference type="Pfam" id="PF00534">
    <property type="entry name" value="Glycos_transf_1"/>
    <property type="match status" value="1"/>
</dbReference>
<dbReference type="CDD" id="cd03801">
    <property type="entry name" value="GT4_PimA-like"/>
    <property type="match status" value="1"/>
</dbReference>
<dbReference type="SUPFAM" id="SSF53756">
    <property type="entry name" value="UDP-Glycosyltransferase/glycogen phosphorylase"/>
    <property type="match status" value="1"/>
</dbReference>
<keyword evidence="2" id="KW-0378">Hydrolase</keyword>
<dbReference type="RefSeq" id="WP_105735311.1">
    <property type="nucleotide sequence ID" value="NZ_PVBT01000005.1"/>
</dbReference>
<proteinExistence type="predicted"/>
<organism evidence="2 3">
    <name type="scientific">Phyllobacterium myrsinacearum</name>
    <dbReference type="NCBI Taxonomy" id="28101"/>
    <lineage>
        <taxon>Bacteria</taxon>
        <taxon>Pseudomonadati</taxon>
        <taxon>Pseudomonadota</taxon>
        <taxon>Alphaproteobacteria</taxon>
        <taxon>Hyphomicrobiales</taxon>
        <taxon>Phyllobacteriaceae</taxon>
        <taxon>Phyllobacterium</taxon>
    </lineage>
</organism>
<name>A0A2S9JFN7_9HYPH</name>
<dbReference type="Proteomes" id="UP000238563">
    <property type="component" value="Unassembled WGS sequence"/>
</dbReference>
<feature type="domain" description="Glycosyl transferase family 1" evidence="1">
    <location>
        <begin position="227"/>
        <end position="385"/>
    </location>
</feature>
<dbReference type="EMBL" id="PVBT01000005">
    <property type="protein sequence ID" value="PRD51753.1"/>
    <property type="molecule type" value="Genomic_DNA"/>
</dbReference>
<dbReference type="Gene3D" id="3.40.50.2000">
    <property type="entry name" value="Glycogen Phosphorylase B"/>
    <property type="match status" value="2"/>
</dbReference>
<dbReference type="PANTHER" id="PTHR12526:SF590">
    <property type="entry name" value="ALPHA-MALTOSE-1-PHOSPHATE SYNTHASE"/>
    <property type="match status" value="1"/>
</dbReference>
<dbReference type="InterPro" id="IPR001296">
    <property type="entry name" value="Glyco_trans_1"/>
</dbReference>
<dbReference type="GO" id="GO:0016757">
    <property type="term" value="F:glycosyltransferase activity"/>
    <property type="evidence" value="ECO:0007669"/>
    <property type="project" value="InterPro"/>
</dbReference>
<gene>
    <name evidence="2" type="ORF">C5750_18090</name>
</gene>
<accession>A0A2S9JFN7</accession>
<evidence type="ECO:0000259" key="1">
    <source>
        <dbReference type="Pfam" id="PF00534"/>
    </source>
</evidence>
<evidence type="ECO:0000313" key="2">
    <source>
        <dbReference type="EMBL" id="PRD51753.1"/>
    </source>
</evidence>
<dbReference type="GO" id="GO:0016787">
    <property type="term" value="F:hydrolase activity"/>
    <property type="evidence" value="ECO:0007669"/>
    <property type="project" value="UniProtKB-KW"/>
</dbReference>
<comment type="caution">
    <text evidence="2">The sequence shown here is derived from an EMBL/GenBank/DDBJ whole genome shotgun (WGS) entry which is preliminary data.</text>
</comment>
<evidence type="ECO:0000313" key="3">
    <source>
        <dbReference type="Proteomes" id="UP000238563"/>
    </source>
</evidence>